<dbReference type="KEGG" id="ssun:H9Q77_08820"/>
<evidence type="ECO:0000256" key="1">
    <source>
        <dbReference type="SAM" id="MobiDB-lite"/>
    </source>
</evidence>
<gene>
    <name evidence="2" type="ORF">H9Q77_08820</name>
</gene>
<name>A0A7G9FRR0_9FIRM</name>
<evidence type="ECO:0000313" key="2">
    <source>
        <dbReference type="EMBL" id="QNM01242.1"/>
    </source>
</evidence>
<reference evidence="2 3" key="1">
    <citation type="submission" date="2020-08" db="EMBL/GenBank/DDBJ databases">
        <authorList>
            <person name="Liu C."/>
            <person name="Sun Q."/>
        </authorList>
    </citation>
    <scope>NUCLEOTIDE SEQUENCE [LARGE SCALE GENOMIC DNA]</scope>
    <source>
        <strain evidence="2 3">NSJ-8</strain>
    </source>
</reference>
<protein>
    <submittedName>
        <fullName evidence="2">DUF5057 domain-containing protein</fullName>
    </submittedName>
</protein>
<evidence type="ECO:0000313" key="3">
    <source>
        <dbReference type="Proteomes" id="UP000515981"/>
    </source>
</evidence>
<feature type="compositionally biased region" description="Basic and acidic residues" evidence="1">
    <location>
        <begin position="849"/>
        <end position="861"/>
    </location>
</feature>
<dbReference type="Proteomes" id="UP000515981">
    <property type="component" value="Chromosome"/>
</dbReference>
<organism evidence="2 3">
    <name type="scientific">Simiaoa sunii</name>
    <dbReference type="NCBI Taxonomy" id="2763672"/>
    <lineage>
        <taxon>Bacteria</taxon>
        <taxon>Bacillati</taxon>
        <taxon>Bacillota</taxon>
        <taxon>Clostridia</taxon>
        <taxon>Lachnospirales</taxon>
        <taxon>Lachnospiraceae</taxon>
        <taxon>Simiaoa</taxon>
    </lineage>
</organism>
<dbReference type="EMBL" id="CP060633">
    <property type="protein sequence ID" value="QNM01242.1"/>
    <property type="molecule type" value="Genomic_DNA"/>
</dbReference>
<accession>A0A7G9FRR0</accession>
<proteinExistence type="predicted"/>
<sequence>MKKNLKHNTKKYIAGILTIALAAGVCQSYGSMEVSAQEMTLPGIEKLVQDTVASSDGTFHILEIVPSKKDASIGYLIGGEEPVSEGRKLSELPASSERLAAMATIDSNSLGDLAGSNGPVNFSAYREGGSRTEEIRGSFVKNTENNGQYTYTQTESVYTLYAEGDTRQRFDRYGAIETSGTSNKNKQSVSPVFSKVSGISGQNLEMTIGDTAKTALAATRYALTPYDKNSDGSMNDINNAAFNAGDYVNREVYTKTADDVYTYLGKVVYGGDLPAGYAIQSTAITSENPSEASENLGEVTTAESSGLVTAASASGNDAAAESGNEMQTFSVQSTSGNDIVTSEQKNLYILNMANTTPILWAAWNENPGGTGSYTLKTPADGYFVHFTENNTSGEYYVSKVTLSNTNGDYKLIDSYKENDTGKYVMVSSGTMQVSTRLDSGYEASNSYDFIGDNAKDALVTVAYDGGFYNKEWFKKQVLNLSGSSRYEKDADYSGEVNDFNIEVTTLTLAQLAELTATDSQAYYGINLDDVDLIYLSGRGSYAAESVNMTSAATALTKMIFGIKDTTGERNNADRVPVVMDYGFYSQNKTLAKEPNNNQNNKILTQMALTILKVSDDNIAKEVASQGDAYWNGQTATSLSLDDSVKEALYDNVYLNDDSATPYVASDFLADWKGNAAKAATFEAVLKEIQYENFLAKKNNNAAQMDEKISKASITRYILNWYMHRVTVKSSIRVLDLEPCYDFKSATTLTADRVKEFMGRKDTYTGSVEIKQMSSAEFIGKVEDLNEKYDMIYLGARVGKMNTENGVTVYNDPQMKGLIYSHVGDYYDYATKTDTENVTQARETYNARHRLQDSSLDHRKTDDDDPTNKSADVYRGPGNDMNSTRYEEFCQFIEAGYPVVIADTFIKVDNNNIPVASTATLDKNSYFYKLVDFALQKDANGQYLYWQKNIFTESQLTDNTADTKLGTTLSARRSVFCNYLNLSKLSVNWVTTYGAAYPQELKYNSNQNGASNGGSLEKIDGKYQLQYIFNLQNDAAISQTGTTYDCKLFVDKNADGRFSGSDYVEGKTYTSSEEVSGLTVYIRKGDEWIKVDPIATENGNRYELRTGEIYRVIRVLPEEYVGVIPWKLVFYDNTDRLVRTAKSGYTSVPQQNGKKTIRVLQLLSDDNRNNWNLHDEQNNSNSTFSKCINGLTDWNVVGLDQVGADGKVNPSKSIDSMTVTYLINDKLKISGTSDTDIQKIYQESYNLFQQYDMLILGFGDAYRFGYTYGAYDPSKEIPAGIMENVKRNLAVGWAVRDYIESGKSILFTHDTTSYVNNIQSVIPYNDNGTAEIYHSNYWYWGYEFNKTIRASVGLDRYGALKEYYQQRAASTTGEEQKRDQEYLKTLESYTFDEIKEPNSDNELWQKEGVTKYTVVRFLRSYLEDLRTTNSSEVWFPVKNSLLKQAGYDNGNGPAWNYPSNLLMGDYAGSSLIATQVNDGQITQYPYQISADEQLEISNTHYQWLQPNMELDRNGDGKNDIVVWYCISGVADGNYKNTNIYNITPNDVVNNYYIYTMGNVTYSGAGHSTPSKESEIKLFVNTMIAAYNAGVTAPSVRFKDKSGSKIQSVYMLYDSVNHIVLDDKNNGTISVNFQADDYNILAGGQQLCVEFYKSCADDTSGAISVDGITGKVLRLKTDGEDGLKITDSNGNVISPIERNGVKNCYPITNGATYTLKYSSDEMGLFSTDTSGTILNEGAQASTIYARVYTVYDSGSKVTPCGIAELSISAQELFELD</sequence>
<keyword evidence="3" id="KW-1185">Reference proteome</keyword>
<dbReference type="RefSeq" id="WP_249325196.1">
    <property type="nucleotide sequence ID" value="NZ_CP060633.1"/>
</dbReference>
<feature type="region of interest" description="Disordered" evidence="1">
    <location>
        <begin position="846"/>
        <end position="878"/>
    </location>
</feature>